<reference evidence="2" key="1">
    <citation type="submission" date="2019-06" db="EMBL/GenBank/DDBJ databases">
        <authorList>
            <person name="Broberg M."/>
        </authorList>
    </citation>
    <scope>NUCLEOTIDE SEQUENCE [LARGE SCALE GENOMIC DNA]</scope>
</reference>
<accession>A0A9N9UJZ9</accession>
<protein>
    <submittedName>
        <fullName evidence="1">Uncharacterized protein</fullName>
    </submittedName>
</protein>
<gene>
    <name evidence="1" type="ORF">CBYS24578_00007226</name>
</gene>
<keyword evidence="2" id="KW-1185">Reference proteome</keyword>
<proteinExistence type="predicted"/>
<dbReference type="Proteomes" id="UP000754883">
    <property type="component" value="Unassembled WGS sequence"/>
</dbReference>
<organism evidence="1 2">
    <name type="scientific">Clonostachys byssicola</name>
    <dbReference type="NCBI Taxonomy" id="160290"/>
    <lineage>
        <taxon>Eukaryota</taxon>
        <taxon>Fungi</taxon>
        <taxon>Dikarya</taxon>
        <taxon>Ascomycota</taxon>
        <taxon>Pezizomycotina</taxon>
        <taxon>Sordariomycetes</taxon>
        <taxon>Hypocreomycetidae</taxon>
        <taxon>Hypocreales</taxon>
        <taxon>Bionectriaceae</taxon>
        <taxon>Clonostachys</taxon>
    </lineage>
</organism>
<evidence type="ECO:0000313" key="2">
    <source>
        <dbReference type="Proteomes" id="UP000754883"/>
    </source>
</evidence>
<dbReference type="EMBL" id="CABFNO020001476">
    <property type="protein sequence ID" value="CAG9990999.1"/>
    <property type="molecule type" value="Genomic_DNA"/>
</dbReference>
<sequence length="233" mass="26396">MATTKVELIPWDPESPDQIARLVVHREECGWHAEKVASEWADKQRAGTKCIYWIVYHSDGSADFNAAMQKHLAKHPSDKTLLVDTSKSLRGTPRVPSGAQFHPVGHISLDSENPDAAAFGVKAPLTDAWWIKSLYVFLELRSFGIARSAMDQVESQAVNEPLNARHLMLDTGFKEDVKNPSLGPLFYGQIPPLTPHEWYERRGYRVIQIVKDMYKLDDKDMGMRTVILQRDVV</sequence>
<dbReference type="Gene3D" id="3.40.630.30">
    <property type="match status" value="1"/>
</dbReference>
<dbReference type="OrthoDB" id="2326446at2759"/>
<reference evidence="1 2" key="2">
    <citation type="submission" date="2021-10" db="EMBL/GenBank/DDBJ databases">
        <authorList>
            <person name="Piombo E."/>
        </authorList>
    </citation>
    <scope>NUCLEOTIDE SEQUENCE [LARGE SCALE GENOMIC DNA]</scope>
</reference>
<name>A0A9N9UJZ9_9HYPO</name>
<evidence type="ECO:0000313" key="1">
    <source>
        <dbReference type="EMBL" id="CAG9990999.1"/>
    </source>
</evidence>
<dbReference type="AlphaFoldDB" id="A0A9N9UJZ9"/>
<comment type="caution">
    <text evidence="1">The sequence shown here is derived from an EMBL/GenBank/DDBJ whole genome shotgun (WGS) entry which is preliminary data.</text>
</comment>
<dbReference type="InterPro" id="IPR016181">
    <property type="entry name" value="Acyl_CoA_acyltransferase"/>
</dbReference>
<dbReference type="SUPFAM" id="SSF55729">
    <property type="entry name" value="Acyl-CoA N-acyltransferases (Nat)"/>
    <property type="match status" value="1"/>
</dbReference>